<gene>
    <name evidence="2" type="ORF">GOBAR_AA15414</name>
</gene>
<evidence type="ECO:0000313" key="3">
    <source>
        <dbReference type="Proteomes" id="UP000239757"/>
    </source>
</evidence>
<dbReference type="AlphaFoldDB" id="A0A2P5XPK3"/>
<name>A0A2P5XPK3_GOSBA</name>
<evidence type="ECO:0000256" key="1">
    <source>
        <dbReference type="SAM" id="MobiDB-lite"/>
    </source>
</evidence>
<reference evidence="2 3" key="1">
    <citation type="submission" date="2015-01" db="EMBL/GenBank/DDBJ databases">
        <title>Genome of allotetraploid Gossypium barbadense reveals genomic plasticity and fiber elongation in cotton evolution.</title>
        <authorList>
            <person name="Chen X."/>
            <person name="Liu X."/>
            <person name="Zhao B."/>
            <person name="Zheng H."/>
            <person name="Hu Y."/>
            <person name="Lu G."/>
            <person name="Yang C."/>
            <person name="Chen J."/>
            <person name="Shan C."/>
            <person name="Zhang L."/>
            <person name="Zhou Y."/>
            <person name="Wang L."/>
            <person name="Guo W."/>
            <person name="Bai Y."/>
            <person name="Ruan J."/>
            <person name="Shangguan X."/>
            <person name="Mao Y."/>
            <person name="Jiang J."/>
            <person name="Zhu Y."/>
            <person name="Lei J."/>
            <person name="Kang H."/>
            <person name="Chen S."/>
            <person name="He X."/>
            <person name="Wang R."/>
            <person name="Wang Y."/>
            <person name="Chen J."/>
            <person name="Wang L."/>
            <person name="Yu S."/>
            <person name="Wang B."/>
            <person name="Wei J."/>
            <person name="Song S."/>
            <person name="Lu X."/>
            <person name="Gao Z."/>
            <person name="Gu W."/>
            <person name="Deng X."/>
            <person name="Ma D."/>
            <person name="Wang S."/>
            <person name="Liang W."/>
            <person name="Fang L."/>
            <person name="Cai C."/>
            <person name="Zhu X."/>
            <person name="Zhou B."/>
            <person name="Zhang Y."/>
            <person name="Chen Z."/>
            <person name="Xu S."/>
            <person name="Zhu R."/>
            <person name="Wang S."/>
            <person name="Zhang T."/>
            <person name="Zhao G."/>
        </authorList>
    </citation>
    <scope>NUCLEOTIDE SEQUENCE [LARGE SCALE GENOMIC DNA]</scope>
    <source>
        <strain evidence="3">cv. Xinhai21</strain>
        <tissue evidence="2">Leaf</tissue>
    </source>
</reference>
<sequence length="105" mass="10940">MAPVFSGHAGQGSRDSGVGESSWCTSVRGGLTFFASSGPYIGPMVAVPVESIYGVVWGGQPHNFSFSNLSATKVMKPFFNSQGDAGQLDGIFGDDVGEHINQVDP</sequence>
<accession>A0A2P5XPK3</accession>
<protein>
    <submittedName>
        <fullName evidence="2">Uncharacterized protein</fullName>
    </submittedName>
</protein>
<dbReference type="EMBL" id="KZ664490">
    <property type="protein sequence ID" value="PPS05268.1"/>
    <property type="molecule type" value="Genomic_DNA"/>
</dbReference>
<dbReference type="Proteomes" id="UP000239757">
    <property type="component" value="Unassembled WGS sequence"/>
</dbReference>
<organism evidence="2 3">
    <name type="scientific">Gossypium barbadense</name>
    <name type="common">Sea Island cotton</name>
    <name type="synonym">Hibiscus barbadensis</name>
    <dbReference type="NCBI Taxonomy" id="3634"/>
    <lineage>
        <taxon>Eukaryota</taxon>
        <taxon>Viridiplantae</taxon>
        <taxon>Streptophyta</taxon>
        <taxon>Embryophyta</taxon>
        <taxon>Tracheophyta</taxon>
        <taxon>Spermatophyta</taxon>
        <taxon>Magnoliopsida</taxon>
        <taxon>eudicotyledons</taxon>
        <taxon>Gunneridae</taxon>
        <taxon>Pentapetalae</taxon>
        <taxon>rosids</taxon>
        <taxon>malvids</taxon>
        <taxon>Malvales</taxon>
        <taxon>Malvaceae</taxon>
        <taxon>Malvoideae</taxon>
        <taxon>Gossypium</taxon>
    </lineage>
</organism>
<feature type="region of interest" description="Disordered" evidence="1">
    <location>
        <begin position="1"/>
        <end position="22"/>
    </location>
</feature>
<evidence type="ECO:0000313" key="2">
    <source>
        <dbReference type="EMBL" id="PPS05268.1"/>
    </source>
</evidence>
<proteinExistence type="predicted"/>